<gene>
    <name evidence="2" type="ORF">PFCIRM138_11410</name>
</gene>
<dbReference type="AlphaFoldDB" id="A0A068VPC9"/>
<dbReference type="PATRIC" id="fig|66712.6.peg.713"/>
<feature type="transmembrane region" description="Helical" evidence="1">
    <location>
        <begin position="128"/>
        <end position="150"/>
    </location>
</feature>
<keyword evidence="1" id="KW-0472">Membrane</keyword>
<accession>A0A068VPC9</accession>
<dbReference type="KEGG" id="pfre:RM25_0689"/>
<sequence>MAVRRMFADDVHDGGVQIFVTWAGFLGAWLLVAGPLLQGAIELWEIGRKGQGDVKLKPADRALWLSPPAYYFVARARIRRWERGSGRERARSVLTSYVNRATGWFTVAGGASLMALEATWELAEIYHWGVAGFWLIVAGLMVASHLNVAIRMWRLMREVPPQGSNPEVSPTS</sequence>
<evidence type="ECO:0000256" key="1">
    <source>
        <dbReference type="SAM" id="Phobius"/>
    </source>
</evidence>
<dbReference type="EMBL" id="LM676427">
    <property type="protein sequence ID" value="CEP27012.1"/>
    <property type="molecule type" value="Genomic_DNA"/>
</dbReference>
<evidence type="ECO:0000313" key="2">
    <source>
        <dbReference type="EMBL" id="CEP27012.1"/>
    </source>
</evidence>
<dbReference type="GeneID" id="61222585"/>
<organism evidence="2">
    <name type="scientific">Propionibacterium freudenreichii subsp. freudenreichii</name>
    <dbReference type="NCBI Taxonomy" id="66712"/>
    <lineage>
        <taxon>Bacteria</taxon>
        <taxon>Bacillati</taxon>
        <taxon>Actinomycetota</taxon>
        <taxon>Actinomycetes</taxon>
        <taxon>Propionibacteriales</taxon>
        <taxon>Propionibacteriaceae</taxon>
        <taxon>Propionibacterium</taxon>
    </lineage>
</organism>
<name>A0A068VPC9_PROFF</name>
<proteinExistence type="predicted"/>
<protein>
    <submittedName>
        <fullName evidence="2">Hypothetical membrane protein</fullName>
    </submittedName>
</protein>
<feature type="transmembrane region" description="Helical" evidence="1">
    <location>
        <begin position="20"/>
        <end position="41"/>
    </location>
</feature>
<dbReference type="RefSeq" id="WP_013160638.1">
    <property type="nucleotide sequence ID" value="NZ_CP010341.1"/>
</dbReference>
<reference evidence="2" key="1">
    <citation type="submission" date="2014-08" db="EMBL/GenBank/DDBJ databases">
        <authorList>
            <person name="Falentin Helene"/>
        </authorList>
    </citation>
    <scope>NUCLEOTIDE SEQUENCE</scope>
</reference>
<keyword evidence="1" id="KW-0812">Transmembrane</keyword>
<keyword evidence="1" id="KW-1133">Transmembrane helix</keyword>
<feature type="transmembrane region" description="Helical" evidence="1">
    <location>
        <begin position="97"/>
        <end position="116"/>
    </location>
</feature>